<organism evidence="2 3">
    <name type="scientific">Klebsormidium nitens</name>
    <name type="common">Green alga</name>
    <name type="synonym">Ulothrix nitens</name>
    <dbReference type="NCBI Taxonomy" id="105231"/>
    <lineage>
        <taxon>Eukaryota</taxon>
        <taxon>Viridiplantae</taxon>
        <taxon>Streptophyta</taxon>
        <taxon>Klebsormidiophyceae</taxon>
        <taxon>Klebsormidiales</taxon>
        <taxon>Klebsormidiaceae</taxon>
        <taxon>Klebsormidium</taxon>
    </lineage>
</organism>
<evidence type="ECO:0000256" key="1">
    <source>
        <dbReference type="SAM" id="MobiDB-lite"/>
    </source>
</evidence>
<dbReference type="EMBL" id="DF237141">
    <property type="protein sequence ID" value="GAQ84509.1"/>
    <property type="molecule type" value="Genomic_DNA"/>
</dbReference>
<reference evidence="2 3" key="1">
    <citation type="journal article" date="2014" name="Nat. Commun.">
        <title>Klebsormidium flaccidum genome reveals primary factors for plant terrestrial adaptation.</title>
        <authorList>
            <person name="Hori K."/>
            <person name="Maruyama F."/>
            <person name="Fujisawa T."/>
            <person name="Togashi T."/>
            <person name="Yamamoto N."/>
            <person name="Seo M."/>
            <person name="Sato S."/>
            <person name="Yamada T."/>
            <person name="Mori H."/>
            <person name="Tajima N."/>
            <person name="Moriyama T."/>
            <person name="Ikeuchi M."/>
            <person name="Watanabe M."/>
            <person name="Wada H."/>
            <person name="Kobayashi K."/>
            <person name="Saito M."/>
            <person name="Masuda T."/>
            <person name="Sasaki-Sekimoto Y."/>
            <person name="Mashiguchi K."/>
            <person name="Awai K."/>
            <person name="Shimojima M."/>
            <person name="Masuda S."/>
            <person name="Iwai M."/>
            <person name="Nobusawa T."/>
            <person name="Narise T."/>
            <person name="Kondo S."/>
            <person name="Saito H."/>
            <person name="Sato R."/>
            <person name="Murakawa M."/>
            <person name="Ihara Y."/>
            <person name="Oshima-Yamada Y."/>
            <person name="Ohtaka K."/>
            <person name="Satoh M."/>
            <person name="Sonobe K."/>
            <person name="Ishii M."/>
            <person name="Ohtani R."/>
            <person name="Kanamori-Sato M."/>
            <person name="Honoki R."/>
            <person name="Miyazaki D."/>
            <person name="Mochizuki H."/>
            <person name="Umetsu J."/>
            <person name="Higashi K."/>
            <person name="Shibata D."/>
            <person name="Kamiya Y."/>
            <person name="Sato N."/>
            <person name="Nakamura Y."/>
            <person name="Tabata S."/>
            <person name="Ida S."/>
            <person name="Kurokawa K."/>
            <person name="Ohta H."/>
        </authorList>
    </citation>
    <scope>NUCLEOTIDE SEQUENCE [LARGE SCALE GENOMIC DNA]</scope>
    <source>
        <strain evidence="2 3">NIES-2285</strain>
    </source>
</reference>
<feature type="region of interest" description="Disordered" evidence="1">
    <location>
        <begin position="93"/>
        <end position="144"/>
    </location>
</feature>
<accession>A0A1Y1I513</accession>
<evidence type="ECO:0000313" key="3">
    <source>
        <dbReference type="Proteomes" id="UP000054558"/>
    </source>
</evidence>
<evidence type="ECO:0000313" key="2">
    <source>
        <dbReference type="EMBL" id="GAQ84509.1"/>
    </source>
</evidence>
<keyword evidence="3" id="KW-1185">Reference proteome</keyword>
<feature type="region of interest" description="Disordered" evidence="1">
    <location>
        <begin position="280"/>
        <end position="307"/>
    </location>
</feature>
<proteinExistence type="predicted"/>
<name>A0A1Y1I513_KLENI</name>
<feature type="compositionally biased region" description="Polar residues" evidence="1">
    <location>
        <begin position="108"/>
        <end position="126"/>
    </location>
</feature>
<protein>
    <submittedName>
        <fullName evidence="2">Uncharacterized protein</fullName>
    </submittedName>
</protein>
<dbReference type="AlphaFoldDB" id="A0A1Y1I513"/>
<sequence length="456" mass="49386">MAVLPGMKTIHVSRCRQCDTESTWLLQWCRGARCDRAAVGLLTSFRKGAAARAALVVSSSSAEWEMVYMVSCVAMPTVAALAVMLARWKGKKPAPSVPLSGKAPSPEVQESSTSNLKSCSDDSIASPQHCRKRRGKSQRKESNEKIIRRVTSCPDFAVVRVLKTSAKSGRQASYSNLKDRRLQDEIAKLADKLLHQAERRCEWGQDCGCEWGQGCQKWGCDCGESCQQISAFGGASAEWFSDAAMSDRGRKACASLDALWARRAVTNRAKQVENFVTKGIPSEAEGPSGNNRAVAKQGTGMQGDATVGVGRKNEQKVGGALMGRLDYYDQLRLALFEKTDAARVSVRRSLLSGALARPGDCNVVKYWGNQDRAGGVAEAGLRGESDMLWSVSTDAIVESWDLRAAHTPVLRHVMQLGEGKWGVKGLEVTGSQLLVKLAAEQEISLDGRRLTGAVTC</sequence>
<dbReference type="Proteomes" id="UP000054558">
    <property type="component" value="Unassembled WGS sequence"/>
</dbReference>
<gene>
    <name evidence="2" type="ORF">KFL_001920100</name>
</gene>